<sequence length="361" mass="40908">MDELKSHLMPLSREVSQTLCRPAPARPESGSPAPGQTRRRHAPPGDEQAGPSRHRRRIRLRLRCDDSTQVSGAAPSTLTEQLPLPLPPAKCPPFSASLLEVDCDREAVQRRSTAKPLCWLDLPSEIRNIIYEYSLDYPDSCTLYSGYNNAILAYHQRRLTPGTDSPEPFPTFSGCLSTPTILLLNRRITSECLPILRCRTLVIDRLPPWVPGQPAPMLVSDFIGRRTLQAARRIDLRLSLGQGGGGSGHVWFRILDDLARILEERNAFVELRVLVRVCNLGKPNIWTEEFKVHGRILEKLDHLAAHNPNPFNPGRIKLDQWVLEGNRAFEMQPDFTVNDPERPDRFYPDHEMWPGSILEFI</sequence>
<organism evidence="2 3">
    <name type="scientific">Pleurostoma richardsiae</name>
    <dbReference type="NCBI Taxonomy" id="41990"/>
    <lineage>
        <taxon>Eukaryota</taxon>
        <taxon>Fungi</taxon>
        <taxon>Dikarya</taxon>
        <taxon>Ascomycota</taxon>
        <taxon>Pezizomycotina</taxon>
        <taxon>Sordariomycetes</taxon>
        <taxon>Sordariomycetidae</taxon>
        <taxon>Calosphaeriales</taxon>
        <taxon>Pleurostomataceae</taxon>
        <taxon>Pleurostoma</taxon>
    </lineage>
</organism>
<protein>
    <submittedName>
        <fullName evidence="2">Uncharacterized protein</fullName>
    </submittedName>
</protein>
<name>A0AA38VJH4_9PEZI</name>
<keyword evidence="3" id="KW-1185">Reference proteome</keyword>
<evidence type="ECO:0000256" key="1">
    <source>
        <dbReference type="SAM" id="MobiDB-lite"/>
    </source>
</evidence>
<comment type="caution">
    <text evidence="2">The sequence shown here is derived from an EMBL/GenBank/DDBJ whole genome shotgun (WGS) entry which is preliminary data.</text>
</comment>
<accession>A0AA38VJH4</accession>
<gene>
    <name evidence="2" type="ORF">NKR23_g9846</name>
</gene>
<dbReference type="EMBL" id="JANBVO010000040">
    <property type="protein sequence ID" value="KAJ9136444.1"/>
    <property type="molecule type" value="Genomic_DNA"/>
</dbReference>
<dbReference type="AlphaFoldDB" id="A0AA38VJH4"/>
<reference evidence="2" key="1">
    <citation type="submission" date="2022-07" db="EMBL/GenBank/DDBJ databases">
        <title>Fungi with potential for degradation of polypropylene.</title>
        <authorList>
            <person name="Gostincar C."/>
        </authorList>
    </citation>
    <scope>NUCLEOTIDE SEQUENCE</scope>
    <source>
        <strain evidence="2">EXF-13308</strain>
    </source>
</reference>
<evidence type="ECO:0000313" key="3">
    <source>
        <dbReference type="Proteomes" id="UP001174694"/>
    </source>
</evidence>
<proteinExistence type="predicted"/>
<evidence type="ECO:0000313" key="2">
    <source>
        <dbReference type="EMBL" id="KAJ9136444.1"/>
    </source>
</evidence>
<dbReference type="Proteomes" id="UP001174694">
    <property type="component" value="Unassembled WGS sequence"/>
</dbReference>
<feature type="region of interest" description="Disordered" evidence="1">
    <location>
        <begin position="1"/>
        <end position="57"/>
    </location>
</feature>